<evidence type="ECO:0000256" key="5">
    <source>
        <dbReference type="ARBA" id="ARBA00022989"/>
    </source>
</evidence>
<dbReference type="GO" id="GO:0022857">
    <property type="term" value="F:transmembrane transporter activity"/>
    <property type="evidence" value="ECO:0007669"/>
    <property type="project" value="InterPro"/>
</dbReference>
<protein>
    <submittedName>
        <fullName evidence="9">MFS transporter</fullName>
    </submittedName>
</protein>
<keyword evidence="2" id="KW-0813">Transport</keyword>
<dbReference type="CDD" id="cd17321">
    <property type="entry name" value="MFS_MMR_MDR_like"/>
    <property type="match status" value="1"/>
</dbReference>
<evidence type="ECO:0000313" key="10">
    <source>
        <dbReference type="Proteomes" id="UP000469185"/>
    </source>
</evidence>
<dbReference type="GO" id="GO:0005886">
    <property type="term" value="C:plasma membrane"/>
    <property type="evidence" value="ECO:0007669"/>
    <property type="project" value="UniProtKB-SubCell"/>
</dbReference>
<feature type="transmembrane region" description="Helical" evidence="7">
    <location>
        <begin position="336"/>
        <end position="356"/>
    </location>
</feature>
<dbReference type="InterPro" id="IPR011701">
    <property type="entry name" value="MFS"/>
</dbReference>
<dbReference type="EMBL" id="JAAGOB010000011">
    <property type="protein sequence ID" value="NED97431.1"/>
    <property type="molecule type" value="Genomic_DNA"/>
</dbReference>
<feature type="domain" description="Major facilitator superfamily (MFS) profile" evidence="8">
    <location>
        <begin position="18"/>
        <end position="503"/>
    </location>
</feature>
<keyword evidence="10" id="KW-1185">Reference proteome</keyword>
<keyword evidence="3" id="KW-1003">Cell membrane</keyword>
<evidence type="ECO:0000259" key="8">
    <source>
        <dbReference type="PROSITE" id="PS50850"/>
    </source>
</evidence>
<keyword evidence="6 7" id="KW-0472">Membrane</keyword>
<comment type="caution">
    <text evidence="9">The sequence shown here is derived from an EMBL/GenBank/DDBJ whole genome shotgun (WGS) entry which is preliminary data.</text>
</comment>
<feature type="transmembrane region" description="Helical" evidence="7">
    <location>
        <begin position="482"/>
        <end position="502"/>
    </location>
</feature>
<feature type="transmembrane region" description="Helical" evidence="7">
    <location>
        <begin position="272"/>
        <end position="296"/>
    </location>
</feature>
<dbReference type="InterPro" id="IPR036259">
    <property type="entry name" value="MFS_trans_sf"/>
</dbReference>
<sequence>MTMTTPSGRRAGPRQWIGLAVLALPTILIALDLTVLYMALPHLGADLGASNTQMLWITDIYGFMVAGLLITMGTLGDRIGRRRLLLIGAVAFGAASVLAAYSTSAEMLTATRALLGVAGATLMPSTLSLIGTMFTEPKQRGLAIGIWGMSFSLGTAIGPAVGGALLENFWWGSVFLLGVPVMVILMVTGPVLLPEYRDPQAGRLDLISVVLSLGAILPAVYGIKEIAKHQAVAAVPAVTLGVGIVVGWLFARRQNRLADPLLDLRMFRDRPFSGAVAGLLMAAITLSAVMLFFTQYLQLVEGMSPLRAGVWFLPMAGAFIASSVAAPLLARRLRPAYVITAGLAVAVAGLVMLTQLHAQSGVALLVAGVTVFAFGIVPLLALGTDMVVSSAPPEKTGSAAATAETGSEFGMAMGIASLGTVGTAVYSSQIADTIPAGVPEPAADVARDSFANAFAVADELPTALGAELIDAARASFTTGFNVVAASSAVLLAVIAVLVVAVLRHVRPLGREPETAEIRTGNPHQ</sequence>
<feature type="transmembrane region" description="Helical" evidence="7">
    <location>
        <begin position="229"/>
        <end position="251"/>
    </location>
</feature>
<gene>
    <name evidence="9" type="ORF">G1H11_19215</name>
</gene>
<keyword evidence="5 7" id="KW-1133">Transmembrane helix</keyword>
<feature type="transmembrane region" description="Helical" evidence="7">
    <location>
        <begin position="84"/>
        <end position="101"/>
    </location>
</feature>
<evidence type="ECO:0000256" key="3">
    <source>
        <dbReference type="ARBA" id="ARBA00022475"/>
    </source>
</evidence>
<comment type="subcellular location">
    <subcellularLocation>
        <location evidence="1">Cell membrane</location>
        <topology evidence="1">Multi-pass membrane protein</topology>
    </subcellularLocation>
</comment>
<dbReference type="Gene3D" id="1.20.1250.20">
    <property type="entry name" value="MFS general substrate transporter like domains"/>
    <property type="match status" value="1"/>
</dbReference>
<organism evidence="9 10">
    <name type="scientific">Phytoactinopolyspora alkaliphila</name>
    <dbReference type="NCBI Taxonomy" id="1783498"/>
    <lineage>
        <taxon>Bacteria</taxon>
        <taxon>Bacillati</taxon>
        <taxon>Actinomycetota</taxon>
        <taxon>Actinomycetes</taxon>
        <taxon>Jiangellales</taxon>
        <taxon>Jiangellaceae</taxon>
        <taxon>Phytoactinopolyspora</taxon>
    </lineage>
</organism>
<feature type="transmembrane region" description="Helical" evidence="7">
    <location>
        <begin position="141"/>
        <end position="163"/>
    </location>
</feature>
<feature type="transmembrane region" description="Helical" evidence="7">
    <location>
        <begin position="60"/>
        <end position="77"/>
    </location>
</feature>
<evidence type="ECO:0000256" key="6">
    <source>
        <dbReference type="ARBA" id="ARBA00023136"/>
    </source>
</evidence>
<reference evidence="9 10" key="1">
    <citation type="submission" date="2020-02" db="EMBL/GenBank/DDBJ databases">
        <authorList>
            <person name="Li X.-J."/>
            <person name="Feng X.-M."/>
        </authorList>
    </citation>
    <scope>NUCLEOTIDE SEQUENCE [LARGE SCALE GENOMIC DNA]</scope>
    <source>
        <strain evidence="9 10">CGMCC 4.7225</strain>
    </source>
</reference>
<dbReference type="Pfam" id="PF07690">
    <property type="entry name" value="MFS_1"/>
    <property type="match status" value="1"/>
</dbReference>
<dbReference type="Proteomes" id="UP000469185">
    <property type="component" value="Unassembled WGS sequence"/>
</dbReference>
<proteinExistence type="predicted"/>
<dbReference type="AlphaFoldDB" id="A0A6N9YQU7"/>
<dbReference type="SUPFAM" id="SSF103473">
    <property type="entry name" value="MFS general substrate transporter"/>
    <property type="match status" value="1"/>
</dbReference>
<evidence type="ECO:0000256" key="2">
    <source>
        <dbReference type="ARBA" id="ARBA00022448"/>
    </source>
</evidence>
<keyword evidence="4 7" id="KW-0812">Transmembrane</keyword>
<feature type="transmembrane region" description="Helical" evidence="7">
    <location>
        <begin position="169"/>
        <end position="192"/>
    </location>
</feature>
<evidence type="ECO:0000256" key="4">
    <source>
        <dbReference type="ARBA" id="ARBA00022692"/>
    </source>
</evidence>
<feature type="transmembrane region" description="Helical" evidence="7">
    <location>
        <begin position="308"/>
        <end position="329"/>
    </location>
</feature>
<dbReference type="PANTHER" id="PTHR42718:SF47">
    <property type="entry name" value="METHYL VIOLOGEN RESISTANCE PROTEIN SMVA"/>
    <property type="match status" value="1"/>
</dbReference>
<dbReference type="PANTHER" id="PTHR42718">
    <property type="entry name" value="MAJOR FACILITATOR SUPERFAMILY MULTIDRUG TRANSPORTER MFSC"/>
    <property type="match status" value="1"/>
</dbReference>
<accession>A0A6N9YQU7</accession>
<feature type="transmembrane region" description="Helical" evidence="7">
    <location>
        <begin position="16"/>
        <end position="40"/>
    </location>
</feature>
<evidence type="ECO:0000256" key="1">
    <source>
        <dbReference type="ARBA" id="ARBA00004651"/>
    </source>
</evidence>
<evidence type="ECO:0000256" key="7">
    <source>
        <dbReference type="SAM" id="Phobius"/>
    </source>
</evidence>
<feature type="transmembrane region" description="Helical" evidence="7">
    <location>
        <begin position="204"/>
        <end position="223"/>
    </location>
</feature>
<name>A0A6N9YQU7_9ACTN</name>
<feature type="transmembrane region" description="Helical" evidence="7">
    <location>
        <begin position="362"/>
        <end position="382"/>
    </location>
</feature>
<dbReference type="InterPro" id="IPR020846">
    <property type="entry name" value="MFS_dom"/>
</dbReference>
<dbReference type="RefSeq" id="WP_163820211.1">
    <property type="nucleotide sequence ID" value="NZ_JAAGOB010000011.1"/>
</dbReference>
<dbReference type="PROSITE" id="PS50850">
    <property type="entry name" value="MFS"/>
    <property type="match status" value="1"/>
</dbReference>
<feature type="transmembrane region" description="Helical" evidence="7">
    <location>
        <begin position="113"/>
        <end position="134"/>
    </location>
</feature>
<evidence type="ECO:0000313" key="9">
    <source>
        <dbReference type="EMBL" id="NED97431.1"/>
    </source>
</evidence>